<reference evidence="1 2" key="1">
    <citation type="submission" date="2020-11" db="EMBL/GenBank/DDBJ databases">
        <title>Complete and Circularized Genome Assembly of a human isolate of Vibrio navarrensis biotype pommerensis with MiSeq and MinION Sequence Data.</title>
        <authorList>
            <person name="Schwartz K."/>
            <person name="Borowiak M."/>
            <person name="Deneke C."/>
            <person name="Balau V."/>
            <person name="Metelmann C."/>
            <person name="Strauch E."/>
        </authorList>
    </citation>
    <scope>NUCLEOTIDE SEQUENCE [LARGE SCALE GENOMIC DNA]</scope>
    <source>
        <strain evidence="1 2">20-VB00237</strain>
    </source>
</reference>
<protein>
    <submittedName>
        <fullName evidence="1">Uncharacterized protein</fullName>
    </submittedName>
</protein>
<gene>
    <name evidence="1" type="ORF">I3X05_17475</name>
</gene>
<dbReference type="AlphaFoldDB" id="A0AAJ4LWQ5"/>
<dbReference type="EMBL" id="CP065218">
    <property type="protein sequence ID" value="QPL55914.1"/>
    <property type="molecule type" value="Genomic_DNA"/>
</dbReference>
<evidence type="ECO:0000313" key="2">
    <source>
        <dbReference type="Proteomes" id="UP000594435"/>
    </source>
</evidence>
<sequence>MSKHPNPVRGHVRCPVCATPSTVHRVGEGKLIAEGEPTKNGRNLGLHYYRCPNCGNSAMSKTIDSYIVANMVSDESQLNALLTAVSPEVTDALTPLENNAQPEAINADSVELLLADEGDDNSNDAVSNAIATVESSVNAPVEPLPLFTVKRVLTVLGVLVFVVWMLGKLVPKKQPEAQPNANV</sequence>
<name>A0AAJ4LWQ5_9VIBR</name>
<proteinExistence type="predicted"/>
<accession>A0AAJ4LWQ5</accession>
<dbReference type="Proteomes" id="UP000594435">
    <property type="component" value="Chromosome 2"/>
</dbReference>
<dbReference type="RefSeq" id="WP_337971320.1">
    <property type="nucleotide sequence ID" value="NZ_CP065218.1"/>
</dbReference>
<organism evidence="1 2">
    <name type="scientific">Vibrio navarrensis</name>
    <dbReference type="NCBI Taxonomy" id="29495"/>
    <lineage>
        <taxon>Bacteria</taxon>
        <taxon>Pseudomonadati</taxon>
        <taxon>Pseudomonadota</taxon>
        <taxon>Gammaproteobacteria</taxon>
        <taxon>Vibrionales</taxon>
        <taxon>Vibrionaceae</taxon>
        <taxon>Vibrio</taxon>
    </lineage>
</organism>
<evidence type="ECO:0000313" key="1">
    <source>
        <dbReference type="EMBL" id="QPL55914.1"/>
    </source>
</evidence>